<evidence type="ECO:0000313" key="3">
    <source>
        <dbReference type="EMBL" id="CUQ86586.1"/>
    </source>
</evidence>
<dbReference type="EMBL" id="CZBY01000009">
    <property type="protein sequence ID" value="CUQ86586.1"/>
    <property type="molecule type" value="Genomic_DNA"/>
</dbReference>
<dbReference type="Gene3D" id="1.10.10.10">
    <property type="entry name" value="Winged helix-like DNA-binding domain superfamily/Winged helix DNA-binding domain"/>
    <property type="match status" value="1"/>
</dbReference>
<dbReference type="Proteomes" id="UP000095662">
    <property type="component" value="Unassembled WGS sequence"/>
</dbReference>
<dbReference type="InterPro" id="IPR008327">
    <property type="entry name" value="Sig_transdc_resp-reg_antiterm"/>
</dbReference>
<protein>
    <submittedName>
        <fullName evidence="3">Probable transcriptional regulatory protein pdtaR</fullName>
    </submittedName>
</protein>
<dbReference type="InterPro" id="IPR036388">
    <property type="entry name" value="WH-like_DNA-bd_sf"/>
</dbReference>
<proteinExistence type="predicted"/>
<dbReference type="PROSITE" id="PS50921">
    <property type="entry name" value="ANTAR"/>
    <property type="match status" value="1"/>
</dbReference>
<dbReference type="InterPro" id="IPR011006">
    <property type="entry name" value="CheY-like_superfamily"/>
</dbReference>
<dbReference type="SUPFAM" id="SSF52172">
    <property type="entry name" value="CheY-like"/>
    <property type="match status" value="1"/>
</dbReference>
<dbReference type="InterPro" id="IPR005561">
    <property type="entry name" value="ANTAR"/>
</dbReference>
<dbReference type="GO" id="GO:0003723">
    <property type="term" value="F:RNA binding"/>
    <property type="evidence" value="ECO:0007669"/>
    <property type="project" value="InterPro"/>
</dbReference>
<evidence type="ECO:0000259" key="2">
    <source>
        <dbReference type="PROSITE" id="PS50921"/>
    </source>
</evidence>
<keyword evidence="1" id="KW-0175">Coiled coil</keyword>
<gene>
    <name evidence="3" type="primary">pdtaR</name>
    <name evidence="3" type="ORF">ERS852540_01319</name>
</gene>
<dbReference type="OrthoDB" id="9808843at2"/>
<reference evidence="3 4" key="1">
    <citation type="submission" date="2015-09" db="EMBL/GenBank/DDBJ databases">
        <authorList>
            <consortium name="Pathogen Informatics"/>
        </authorList>
    </citation>
    <scope>NUCLEOTIDE SEQUENCE [LARGE SCALE GENOMIC DNA]</scope>
    <source>
        <strain evidence="3 4">2789STDY5834928</strain>
    </source>
</reference>
<feature type="domain" description="ANTAR" evidence="2">
    <location>
        <begin position="121"/>
        <end position="182"/>
    </location>
</feature>
<dbReference type="Pfam" id="PF03861">
    <property type="entry name" value="ANTAR"/>
    <property type="match status" value="1"/>
</dbReference>
<accession>A0A174ZR38</accession>
<dbReference type="AlphaFoldDB" id="A0A174ZR38"/>
<evidence type="ECO:0000256" key="1">
    <source>
        <dbReference type="SAM" id="Coils"/>
    </source>
</evidence>
<dbReference type="PIRSF" id="PIRSF036382">
    <property type="entry name" value="RR_antiterm"/>
    <property type="match status" value="1"/>
</dbReference>
<dbReference type="STRING" id="39492.ERS852540_01319"/>
<evidence type="ECO:0000313" key="4">
    <source>
        <dbReference type="Proteomes" id="UP000095662"/>
    </source>
</evidence>
<sequence length="192" mass="21442">MNVLIAGKTSEICDSIAGLLIDLDCDNISTFTSGAIVRGVDISRFDSVIISTPLSDEFGLDLVADIAKDAKNGVVVLAKHEIADEVQKKIRFTGAFVLPRPFNKAMLIQTIKLAEVAHIGMAKLEEENRQLSQQLSDMKIVNRAKSMLMQYLNLTEEQAHRHIQKQAMDLRKTQRAVAEDILKTYQNTKEEE</sequence>
<organism evidence="3 4">
    <name type="scientific">[Eubacterium] siraeum</name>
    <dbReference type="NCBI Taxonomy" id="39492"/>
    <lineage>
        <taxon>Bacteria</taxon>
        <taxon>Bacillati</taxon>
        <taxon>Bacillota</taxon>
        <taxon>Clostridia</taxon>
        <taxon>Eubacteriales</taxon>
        <taxon>Oscillospiraceae</taxon>
        <taxon>Oscillospiraceae incertae sedis</taxon>
    </lineage>
</organism>
<feature type="coiled-coil region" evidence="1">
    <location>
        <begin position="114"/>
        <end position="141"/>
    </location>
</feature>
<dbReference type="SMART" id="SM01012">
    <property type="entry name" value="ANTAR"/>
    <property type="match status" value="1"/>
</dbReference>
<name>A0A174ZR38_9FIRM</name>